<dbReference type="RefSeq" id="WP_006591550.1">
    <property type="nucleotide sequence ID" value="NZ_BAHD01000015.1"/>
</dbReference>
<dbReference type="PROSITE" id="PS51078">
    <property type="entry name" value="ICLR_ED"/>
    <property type="match status" value="1"/>
</dbReference>
<dbReference type="PANTHER" id="PTHR30136:SF24">
    <property type="entry name" value="HTH-TYPE TRANSCRIPTIONAL REPRESSOR ALLR"/>
    <property type="match status" value="1"/>
</dbReference>
<dbReference type="GO" id="GO:0003677">
    <property type="term" value="F:DNA binding"/>
    <property type="evidence" value="ECO:0007669"/>
    <property type="project" value="UniProtKB-KW"/>
</dbReference>
<dbReference type="Pfam" id="PF09339">
    <property type="entry name" value="HTH_IclR"/>
    <property type="match status" value="1"/>
</dbReference>
<feature type="domain" description="HTH iclR-type" evidence="4">
    <location>
        <begin position="14"/>
        <end position="75"/>
    </location>
</feature>
<dbReference type="InterPro" id="IPR005471">
    <property type="entry name" value="Tscrpt_reg_IclR_N"/>
</dbReference>
<dbReference type="InterPro" id="IPR014757">
    <property type="entry name" value="Tscrpt_reg_IclR_C"/>
</dbReference>
<dbReference type="PROSITE" id="PS51077">
    <property type="entry name" value="HTH_ICLR"/>
    <property type="match status" value="1"/>
</dbReference>
<evidence type="ECO:0000313" key="6">
    <source>
        <dbReference type="EMBL" id="GAB95018.1"/>
    </source>
</evidence>
<name>K6VFP7_9MICO</name>
<dbReference type="Pfam" id="PF01614">
    <property type="entry name" value="IclR_C"/>
    <property type="match status" value="1"/>
</dbReference>
<dbReference type="SUPFAM" id="SSF55781">
    <property type="entry name" value="GAF domain-like"/>
    <property type="match status" value="1"/>
</dbReference>
<dbReference type="InterPro" id="IPR036390">
    <property type="entry name" value="WH_DNA-bd_sf"/>
</dbReference>
<dbReference type="InterPro" id="IPR036388">
    <property type="entry name" value="WH-like_DNA-bd_sf"/>
</dbReference>
<dbReference type="STRING" id="1184609.KILIM_015_00790"/>
<dbReference type="Gene3D" id="3.30.450.40">
    <property type="match status" value="1"/>
</dbReference>
<evidence type="ECO:0000259" key="4">
    <source>
        <dbReference type="PROSITE" id="PS51077"/>
    </source>
</evidence>
<dbReference type="GO" id="GO:0045892">
    <property type="term" value="P:negative regulation of DNA-templated transcription"/>
    <property type="evidence" value="ECO:0007669"/>
    <property type="project" value="TreeGrafter"/>
</dbReference>
<dbReference type="OrthoDB" id="7274111at2"/>
<gene>
    <name evidence="6" type="ORF">KILIM_015_00790</name>
</gene>
<dbReference type="Gene3D" id="1.10.10.10">
    <property type="entry name" value="Winged helix-like DNA-binding domain superfamily/Winged helix DNA-binding domain"/>
    <property type="match status" value="1"/>
</dbReference>
<dbReference type="SMART" id="SM00346">
    <property type="entry name" value="HTH_ICLR"/>
    <property type="match status" value="1"/>
</dbReference>
<keyword evidence="7" id="KW-1185">Reference proteome</keyword>
<dbReference type="eggNOG" id="COG1414">
    <property type="taxonomic scope" value="Bacteria"/>
</dbReference>
<evidence type="ECO:0000313" key="7">
    <source>
        <dbReference type="Proteomes" id="UP000008366"/>
    </source>
</evidence>
<keyword evidence="1" id="KW-0805">Transcription regulation</keyword>
<dbReference type="AlphaFoldDB" id="K6VFP7"/>
<evidence type="ECO:0000256" key="2">
    <source>
        <dbReference type="ARBA" id="ARBA00023125"/>
    </source>
</evidence>
<evidence type="ECO:0000259" key="5">
    <source>
        <dbReference type="PROSITE" id="PS51078"/>
    </source>
</evidence>
<evidence type="ECO:0000256" key="3">
    <source>
        <dbReference type="ARBA" id="ARBA00023163"/>
    </source>
</evidence>
<protein>
    <submittedName>
        <fullName evidence="6">Putative IclR family transcriptional regulator</fullName>
    </submittedName>
</protein>
<keyword evidence="3" id="KW-0804">Transcription</keyword>
<dbReference type="PANTHER" id="PTHR30136">
    <property type="entry name" value="HELIX-TURN-HELIX TRANSCRIPTIONAL REGULATOR, ICLR FAMILY"/>
    <property type="match status" value="1"/>
</dbReference>
<dbReference type="EMBL" id="BAHD01000015">
    <property type="protein sequence ID" value="GAB95018.1"/>
    <property type="molecule type" value="Genomic_DNA"/>
</dbReference>
<comment type="caution">
    <text evidence="6">The sequence shown here is derived from an EMBL/GenBank/DDBJ whole genome shotgun (WGS) entry which is preliminary data.</text>
</comment>
<dbReference type="GO" id="GO:0003700">
    <property type="term" value="F:DNA-binding transcription factor activity"/>
    <property type="evidence" value="ECO:0007669"/>
    <property type="project" value="TreeGrafter"/>
</dbReference>
<sequence length="261" mass="27823">MPRSPAVDPGAGLNQSVVKALALLRATADDPDANVSSLARACGIPRATALRLIRTLEHEGFVLRNPGDERVLLGPEIFRLARGSDEQVLLQDVCRPIIAELVETIRETVTLSVVGPDGALDLVEQVDAPHQLRPGSWLGRRFPLHASASGKVLLATMDPADRRAHLPETLIRFTSATITDLDTLDSELESVRELGYAVASDEEEEGLTGVCVGISGGGGDLLGVLCVAGPTQRLDRLRGREAVTHLLAAARTIERVLRGST</sequence>
<organism evidence="6 7">
    <name type="scientific">Kineosphaera limosa NBRC 100340</name>
    <dbReference type="NCBI Taxonomy" id="1184609"/>
    <lineage>
        <taxon>Bacteria</taxon>
        <taxon>Bacillati</taxon>
        <taxon>Actinomycetota</taxon>
        <taxon>Actinomycetes</taxon>
        <taxon>Micrococcales</taxon>
        <taxon>Dermatophilaceae</taxon>
        <taxon>Kineosphaera</taxon>
    </lineage>
</organism>
<dbReference type="InterPro" id="IPR029016">
    <property type="entry name" value="GAF-like_dom_sf"/>
</dbReference>
<dbReference type="InterPro" id="IPR050707">
    <property type="entry name" value="HTH_MetabolicPath_Reg"/>
</dbReference>
<reference evidence="6 7" key="1">
    <citation type="submission" date="2012-08" db="EMBL/GenBank/DDBJ databases">
        <title>Whole genome shotgun sequence of Kineosphaera limosa NBRC 100340.</title>
        <authorList>
            <person name="Yoshida I."/>
            <person name="Isaki S."/>
            <person name="Hosoyama A."/>
            <person name="Tsuchikane K."/>
            <person name="Katsumata H."/>
            <person name="Ando Y."/>
            <person name="Ohji S."/>
            <person name="Hamada M."/>
            <person name="Tamura T."/>
            <person name="Yamazoe A."/>
            <person name="Yamazaki S."/>
            <person name="Fujita N."/>
        </authorList>
    </citation>
    <scope>NUCLEOTIDE SEQUENCE [LARGE SCALE GENOMIC DNA]</scope>
    <source>
        <strain evidence="6 7">NBRC 100340</strain>
    </source>
</reference>
<keyword evidence="2" id="KW-0238">DNA-binding</keyword>
<proteinExistence type="predicted"/>
<dbReference type="SUPFAM" id="SSF46785">
    <property type="entry name" value="Winged helix' DNA-binding domain"/>
    <property type="match status" value="1"/>
</dbReference>
<evidence type="ECO:0000256" key="1">
    <source>
        <dbReference type="ARBA" id="ARBA00023015"/>
    </source>
</evidence>
<dbReference type="Proteomes" id="UP000008366">
    <property type="component" value="Unassembled WGS sequence"/>
</dbReference>
<accession>K6VFP7</accession>
<feature type="domain" description="IclR-ED" evidence="5">
    <location>
        <begin position="76"/>
        <end position="259"/>
    </location>
</feature>